<evidence type="ECO:0000313" key="1">
    <source>
        <dbReference type="EMBL" id="EGY78160.1"/>
    </source>
</evidence>
<name>G4D5T8_9FIRM</name>
<gene>
    <name evidence="1" type="ORF">HMPREF9129_1768</name>
</gene>
<dbReference type="PATRIC" id="fig|997350.3.peg.1696"/>
<organism evidence="1 2">
    <name type="scientific">Peptoniphilus indolicus ATCC 29427</name>
    <dbReference type="NCBI Taxonomy" id="997350"/>
    <lineage>
        <taxon>Bacteria</taxon>
        <taxon>Bacillati</taxon>
        <taxon>Bacillota</taxon>
        <taxon>Tissierellia</taxon>
        <taxon>Tissierellales</taxon>
        <taxon>Peptoniphilaceae</taxon>
        <taxon>Peptoniphilus</taxon>
    </lineage>
</organism>
<keyword evidence="2" id="KW-1185">Reference proteome</keyword>
<dbReference type="AlphaFoldDB" id="G4D5T8"/>
<dbReference type="HOGENOM" id="CLU_2570793_0_0_9"/>
<dbReference type="STRING" id="997350.HMPREF9129_1768"/>
<proteinExistence type="predicted"/>
<accession>G4D5T8</accession>
<reference evidence="1 2" key="1">
    <citation type="submission" date="2011-06" db="EMBL/GenBank/DDBJ databases">
        <authorList>
            <person name="Muzny D."/>
            <person name="Qin X."/>
            <person name="Deng J."/>
            <person name="Jiang H."/>
            <person name="Liu Y."/>
            <person name="Qu J."/>
            <person name="Song X.-Z."/>
            <person name="Zhang L."/>
            <person name="Thornton R."/>
            <person name="Coyle M."/>
            <person name="Francisco L."/>
            <person name="Jackson L."/>
            <person name="Javaid M."/>
            <person name="Korchina V."/>
            <person name="Kovar C."/>
            <person name="Mata R."/>
            <person name="Mathew T."/>
            <person name="Ngo R."/>
            <person name="Nguyen L."/>
            <person name="Nguyen N."/>
            <person name="Okwuonu G."/>
            <person name="Ongeri F."/>
            <person name="Pham C."/>
            <person name="Simmons D."/>
            <person name="Wilczek-Boney K."/>
            <person name="Hale W."/>
            <person name="Jakkamsetti A."/>
            <person name="Pham P."/>
            <person name="Ruth R."/>
            <person name="San Lucas F."/>
            <person name="Warren J."/>
            <person name="Zhang J."/>
            <person name="Zhao Z."/>
            <person name="Zhou C."/>
            <person name="Zhu D."/>
            <person name="Lee S."/>
            <person name="Bess C."/>
            <person name="Blankenburg K."/>
            <person name="Forbes L."/>
            <person name="Fu Q."/>
            <person name="Gubbala S."/>
            <person name="Hirani K."/>
            <person name="Jayaseelan J.C."/>
            <person name="Lara F."/>
            <person name="Munidasa M."/>
            <person name="Palculict T."/>
            <person name="Patil S."/>
            <person name="Pu L.-L."/>
            <person name="Saada N."/>
            <person name="Tang L."/>
            <person name="Weissenberger G."/>
            <person name="Zhu Y."/>
            <person name="Hemphill L."/>
            <person name="Shang Y."/>
            <person name="Youmans B."/>
            <person name="Ayvaz T."/>
            <person name="Ross M."/>
            <person name="Santibanez J."/>
            <person name="Aqrawi P."/>
            <person name="Gross S."/>
            <person name="Joshi V."/>
            <person name="Fowler G."/>
            <person name="Nazareth L."/>
            <person name="Reid J."/>
            <person name="Worley K."/>
            <person name="Petrosino J."/>
            <person name="Highlander S."/>
            <person name="Gibbs R."/>
        </authorList>
    </citation>
    <scope>NUCLEOTIDE SEQUENCE [LARGE SCALE GENOMIC DNA]</scope>
    <source>
        <strain evidence="1 2">ATCC 29427</strain>
    </source>
</reference>
<dbReference type="EMBL" id="AGBB01000173">
    <property type="protein sequence ID" value="EGY78160.1"/>
    <property type="molecule type" value="Genomic_DNA"/>
</dbReference>
<protein>
    <submittedName>
        <fullName evidence="1">Stage II sporulation protein D</fullName>
    </submittedName>
</protein>
<dbReference type="eggNOG" id="COG2385">
    <property type="taxonomic scope" value="Bacteria"/>
</dbReference>
<dbReference type="RefSeq" id="WP_004821645.1">
    <property type="nucleotide sequence ID" value="NZ_JH165062.1"/>
</dbReference>
<dbReference type="Proteomes" id="UP000003422">
    <property type="component" value="Unassembled WGS sequence"/>
</dbReference>
<sequence>MEILGDKTYNIKASELRSFLGAAKMKSTLYAVQTENDIVFNGKGYGHGVGLSQYGAVNMAKEGKGYEEILQFYFPGTTLVK</sequence>
<evidence type="ECO:0000313" key="2">
    <source>
        <dbReference type="Proteomes" id="UP000003422"/>
    </source>
</evidence>
<comment type="caution">
    <text evidence="1">The sequence shown here is derived from an EMBL/GenBank/DDBJ whole genome shotgun (WGS) entry which is preliminary data.</text>
</comment>